<keyword evidence="3" id="KW-1185">Reference proteome</keyword>
<dbReference type="EMBL" id="JACHGY010000001">
    <property type="protein sequence ID" value="MBB6429223.1"/>
    <property type="molecule type" value="Genomic_DNA"/>
</dbReference>
<reference evidence="2 3" key="1">
    <citation type="submission" date="2020-08" db="EMBL/GenBank/DDBJ databases">
        <title>Genomic Encyclopedia of Type Strains, Phase IV (KMG-IV): sequencing the most valuable type-strain genomes for metagenomic binning, comparative biology and taxonomic classification.</title>
        <authorList>
            <person name="Goeker M."/>
        </authorList>
    </citation>
    <scope>NUCLEOTIDE SEQUENCE [LARGE SCALE GENOMIC DNA]</scope>
    <source>
        <strain evidence="2 3">DSM 103725</strain>
    </source>
</reference>
<comment type="caution">
    <text evidence="2">The sequence shown here is derived from an EMBL/GenBank/DDBJ whole genome shotgun (WGS) entry which is preliminary data.</text>
</comment>
<organism evidence="2 3">
    <name type="scientific">Algisphaera agarilytica</name>
    <dbReference type="NCBI Taxonomy" id="1385975"/>
    <lineage>
        <taxon>Bacteria</taxon>
        <taxon>Pseudomonadati</taxon>
        <taxon>Planctomycetota</taxon>
        <taxon>Phycisphaerae</taxon>
        <taxon>Phycisphaerales</taxon>
        <taxon>Phycisphaeraceae</taxon>
        <taxon>Algisphaera</taxon>
    </lineage>
</organism>
<evidence type="ECO:0000313" key="2">
    <source>
        <dbReference type="EMBL" id="MBB6429223.1"/>
    </source>
</evidence>
<proteinExistence type="predicted"/>
<accession>A0A7X0H507</accession>
<protein>
    <submittedName>
        <fullName evidence="2">Uncharacterized protein</fullName>
    </submittedName>
</protein>
<dbReference type="Proteomes" id="UP000541810">
    <property type="component" value="Unassembled WGS sequence"/>
</dbReference>
<gene>
    <name evidence="2" type="ORF">HNQ40_001029</name>
</gene>
<dbReference type="RefSeq" id="WP_184676809.1">
    <property type="nucleotide sequence ID" value="NZ_JACHGY010000001.1"/>
</dbReference>
<name>A0A7X0H507_9BACT</name>
<sequence length="617" mass="65904">MTTNPQPIEQQIKVTADTGGVAETSQALEQLTAQNEQASQEDQLREQQILSMRIELKNLIREQREAERAVEAGEQATEETRRAEEQRRQKIRVLSQEIARAEDEQEQLNRRLDQGVAAHRRLGQANDGTTQGVSRLDDVVNAATGRLAGMVGGILGAGGLVRALQVLGEELDRRIEQTREFAEAQLNLQFLDTSFNEQEREFLGQAAQLGGRSPAEIARAYTSLRSRFPDRSNTELQGLFLEIVETGVTTDADLGTLTDAFAGLFAENGDSQRSQNILRETITQAGVGDPGVISRLLGKFLGPGQQIGNVSEAEAAGLVAGATGLDTRQPEEQITGLRSVLLSLLGSLSDEQLEIAQGAGIDRSSINTALLTLGQAIEAGRIDAAGLEQLVGAEGVTTATALGDPAKRGAFFEKQAAVVRAADSEEDLTGLAIDNIFAQDEVQALNFAIKQVDARTAVAESQDVDALRGELAIKLQQAEQRDAGVGAIGRSISGLTNRIARLLGADADTSITAGEVALDYTDAFGPALLGLSADQSDRYAGEQRAREQLQRVRETGRIDEPEIASPAQLNADAVEVLGEIRDELKNGSRGDITIHGDVYGDQDPALKGLGGAYGNAR</sequence>
<evidence type="ECO:0000313" key="3">
    <source>
        <dbReference type="Proteomes" id="UP000541810"/>
    </source>
</evidence>
<evidence type="ECO:0000256" key="1">
    <source>
        <dbReference type="SAM" id="MobiDB-lite"/>
    </source>
</evidence>
<feature type="region of interest" description="Disordered" evidence="1">
    <location>
        <begin position="66"/>
        <end position="86"/>
    </location>
</feature>
<dbReference type="AlphaFoldDB" id="A0A7X0H507"/>